<keyword evidence="5 7" id="KW-1133">Transmembrane helix</keyword>
<gene>
    <name evidence="9" type="ORF">E1293_09370</name>
</gene>
<dbReference type="Pfam" id="PF07690">
    <property type="entry name" value="MFS_1"/>
    <property type="match status" value="1"/>
</dbReference>
<feature type="domain" description="Major facilitator superfamily (MFS) profile" evidence="8">
    <location>
        <begin position="20"/>
        <end position="506"/>
    </location>
</feature>
<keyword evidence="4 7" id="KW-0812">Transmembrane</keyword>
<name>A0A4R5BMH3_9ACTN</name>
<accession>A0A4R5BMH3</accession>
<feature type="transmembrane region" description="Helical" evidence="7">
    <location>
        <begin position="170"/>
        <end position="194"/>
    </location>
</feature>
<feature type="transmembrane region" description="Helical" evidence="7">
    <location>
        <begin position="273"/>
        <end position="297"/>
    </location>
</feature>
<feature type="transmembrane region" description="Helical" evidence="7">
    <location>
        <begin position="339"/>
        <end position="359"/>
    </location>
</feature>
<evidence type="ECO:0000313" key="10">
    <source>
        <dbReference type="Proteomes" id="UP000295578"/>
    </source>
</evidence>
<comment type="caution">
    <text evidence="9">The sequence shown here is derived from an EMBL/GenBank/DDBJ whole genome shotgun (WGS) entry which is preliminary data.</text>
</comment>
<feature type="transmembrane region" description="Helical" evidence="7">
    <location>
        <begin position="18"/>
        <end position="42"/>
    </location>
</feature>
<dbReference type="Gene3D" id="1.20.1720.10">
    <property type="entry name" value="Multidrug resistance protein D"/>
    <property type="match status" value="2"/>
</dbReference>
<protein>
    <submittedName>
        <fullName evidence="9">MFS transporter</fullName>
    </submittedName>
</protein>
<feature type="transmembrane region" description="Helical" evidence="7">
    <location>
        <begin position="144"/>
        <end position="164"/>
    </location>
</feature>
<dbReference type="InterPro" id="IPR011701">
    <property type="entry name" value="MFS"/>
</dbReference>
<feature type="transmembrane region" description="Helical" evidence="7">
    <location>
        <begin position="365"/>
        <end position="387"/>
    </location>
</feature>
<dbReference type="InterPro" id="IPR036259">
    <property type="entry name" value="MFS_trans_sf"/>
</dbReference>
<dbReference type="RefSeq" id="WP_132195955.1">
    <property type="nucleotide sequence ID" value="NZ_SMKY01000029.1"/>
</dbReference>
<keyword evidence="2" id="KW-0813">Transport</keyword>
<sequence length="522" mass="52446">MTTGTATPAPARAGRREWLGVVVLALPTLLVSVDLSVLFLALPRMSADLRPSATDQLWILDVYGLMLASFLIPMGVLGDRTGRRRLLLAGAAVFGAASVWAAWAGGPGALIAARTAMGVAAATLAPSSLALINGMFPDPKQRSAAVAVWMSCFMGGSIVGPIVGGTMLAAFWWGSIFLLAVPIIGLLLVTGPLLLPESRGSTEGRLDPVSAALAPAALLPVMYSVTEGARDGWDPGPVFAGLTGLVLGVVFWRRQSRSSHPVLDPALFRNRTYRSALVLSVSGGAIQGGALLMANLYLQSVAGLSPLSAGLWMIPATLAMVAGIMAGTGAGRALRPAHVTAAGLLLSAAGYLMVTGVGTGTGVPVLLIAGFAVAMAGIGPGIGLGYGMMLGSVPPEKAGAGSATVEAGGQFGVATGIAVLGSVGAAAYRDHLRVPAGTPALAADAARDGITGAVAVTRHSSAAWAGGLSESARHAFTAGLHSVAAVGAVLFLVLAGFVLVALRHVPPVGAADPRGERRGPPQ</sequence>
<dbReference type="EMBL" id="SMKY01000029">
    <property type="protein sequence ID" value="TDD86513.1"/>
    <property type="molecule type" value="Genomic_DNA"/>
</dbReference>
<evidence type="ECO:0000256" key="6">
    <source>
        <dbReference type="ARBA" id="ARBA00023136"/>
    </source>
</evidence>
<evidence type="ECO:0000256" key="4">
    <source>
        <dbReference type="ARBA" id="ARBA00022692"/>
    </source>
</evidence>
<keyword evidence="3" id="KW-1003">Cell membrane</keyword>
<comment type="subcellular location">
    <subcellularLocation>
        <location evidence="1">Cell membrane</location>
        <topology evidence="1">Multi-pass membrane protein</topology>
    </subcellularLocation>
</comment>
<keyword evidence="10" id="KW-1185">Reference proteome</keyword>
<feature type="transmembrane region" description="Helical" evidence="7">
    <location>
        <begin position="235"/>
        <end position="252"/>
    </location>
</feature>
<feature type="transmembrane region" description="Helical" evidence="7">
    <location>
        <begin position="483"/>
        <end position="502"/>
    </location>
</feature>
<dbReference type="PROSITE" id="PS50850">
    <property type="entry name" value="MFS"/>
    <property type="match status" value="1"/>
</dbReference>
<evidence type="ECO:0000313" key="9">
    <source>
        <dbReference type="EMBL" id="TDD86513.1"/>
    </source>
</evidence>
<dbReference type="AlphaFoldDB" id="A0A4R5BMH3"/>
<dbReference type="PANTHER" id="PTHR42718">
    <property type="entry name" value="MAJOR FACILITATOR SUPERFAMILY MULTIDRUG TRANSPORTER MFSC"/>
    <property type="match status" value="1"/>
</dbReference>
<evidence type="ECO:0000256" key="7">
    <source>
        <dbReference type="SAM" id="Phobius"/>
    </source>
</evidence>
<feature type="transmembrane region" description="Helical" evidence="7">
    <location>
        <begin position="57"/>
        <end position="77"/>
    </location>
</feature>
<dbReference type="SUPFAM" id="SSF103473">
    <property type="entry name" value="MFS general substrate transporter"/>
    <property type="match status" value="1"/>
</dbReference>
<proteinExistence type="predicted"/>
<dbReference type="GO" id="GO:0005886">
    <property type="term" value="C:plasma membrane"/>
    <property type="evidence" value="ECO:0007669"/>
    <property type="project" value="UniProtKB-SubCell"/>
</dbReference>
<dbReference type="CDD" id="cd17321">
    <property type="entry name" value="MFS_MMR_MDR_like"/>
    <property type="match status" value="1"/>
</dbReference>
<organism evidence="9 10">
    <name type="scientific">Actinomadura darangshiensis</name>
    <dbReference type="NCBI Taxonomy" id="705336"/>
    <lineage>
        <taxon>Bacteria</taxon>
        <taxon>Bacillati</taxon>
        <taxon>Actinomycetota</taxon>
        <taxon>Actinomycetes</taxon>
        <taxon>Streptosporangiales</taxon>
        <taxon>Thermomonosporaceae</taxon>
        <taxon>Actinomadura</taxon>
    </lineage>
</organism>
<evidence type="ECO:0000256" key="1">
    <source>
        <dbReference type="ARBA" id="ARBA00004651"/>
    </source>
</evidence>
<evidence type="ECO:0000256" key="5">
    <source>
        <dbReference type="ARBA" id="ARBA00022989"/>
    </source>
</evidence>
<dbReference type="GO" id="GO:0022857">
    <property type="term" value="F:transmembrane transporter activity"/>
    <property type="evidence" value="ECO:0007669"/>
    <property type="project" value="InterPro"/>
</dbReference>
<evidence type="ECO:0000256" key="2">
    <source>
        <dbReference type="ARBA" id="ARBA00022448"/>
    </source>
</evidence>
<feature type="transmembrane region" description="Helical" evidence="7">
    <location>
        <begin position="309"/>
        <end position="327"/>
    </location>
</feature>
<dbReference type="PANTHER" id="PTHR42718:SF47">
    <property type="entry name" value="METHYL VIOLOGEN RESISTANCE PROTEIN SMVA"/>
    <property type="match status" value="1"/>
</dbReference>
<dbReference type="InterPro" id="IPR020846">
    <property type="entry name" value="MFS_dom"/>
</dbReference>
<feature type="transmembrane region" description="Helical" evidence="7">
    <location>
        <begin position="86"/>
        <end position="105"/>
    </location>
</feature>
<dbReference type="OrthoDB" id="3218509at2"/>
<feature type="transmembrane region" description="Helical" evidence="7">
    <location>
        <begin position="111"/>
        <end position="132"/>
    </location>
</feature>
<feature type="transmembrane region" description="Helical" evidence="7">
    <location>
        <begin position="206"/>
        <end position="223"/>
    </location>
</feature>
<evidence type="ECO:0000256" key="3">
    <source>
        <dbReference type="ARBA" id="ARBA00022475"/>
    </source>
</evidence>
<dbReference type="Proteomes" id="UP000295578">
    <property type="component" value="Unassembled WGS sequence"/>
</dbReference>
<keyword evidence="6 7" id="KW-0472">Membrane</keyword>
<evidence type="ECO:0000259" key="8">
    <source>
        <dbReference type="PROSITE" id="PS50850"/>
    </source>
</evidence>
<reference evidence="9 10" key="1">
    <citation type="submission" date="2019-03" db="EMBL/GenBank/DDBJ databases">
        <title>Draft genome sequences of novel Actinobacteria.</title>
        <authorList>
            <person name="Sahin N."/>
            <person name="Ay H."/>
            <person name="Saygin H."/>
        </authorList>
    </citation>
    <scope>NUCLEOTIDE SEQUENCE [LARGE SCALE GENOMIC DNA]</scope>
    <source>
        <strain evidence="9 10">DSM 45941</strain>
    </source>
</reference>